<dbReference type="SUPFAM" id="SSF52540">
    <property type="entry name" value="P-loop containing nucleoside triphosphate hydrolases"/>
    <property type="match status" value="1"/>
</dbReference>
<dbReference type="AlphaFoldDB" id="A0A6B3M1P5"/>
<dbReference type="Gene3D" id="3.40.50.300">
    <property type="entry name" value="P-loop containing nucleotide triphosphate hydrolases"/>
    <property type="match status" value="1"/>
</dbReference>
<dbReference type="InterPro" id="IPR003593">
    <property type="entry name" value="AAA+_ATPase"/>
</dbReference>
<evidence type="ECO:0000259" key="4">
    <source>
        <dbReference type="PROSITE" id="PS50893"/>
    </source>
</evidence>
<keyword evidence="2" id="KW-0547">Nucleotide-binding</keyword>
<evidence type="ECO:0000313" key="5">
    <source>
        <dbReference type="EMBL" id="NEM99748.1"/>
    </source>
</evidence>
<accession>A0A6B3M1P5</accession>
<dbReference type="Pfam" id="PF00005">
    <property type="entry name" value="ABC_tran"/>
    <property type="match status" value="1"/>
</dbReference>
<evidence type="ECO:0000256" key="3">
    <source>
        <dbReference type="ARBA" id="ARBA00022840"/>
    </source>
</evidence>
<reference evidence="5 6" key="1">
    <citation type="submission" date="2020-02" db="EMBL/GenBank/DDBJ databases">
        <authorList>
            <person name="Kim M.K."/>
        </authorList>
    </citation>
    <scope>NUCLEOTIDE SEQUENCE [LARGE SCALE GENOMIC DNA]</scope>
    <source>
        <strain evidence="5 6">BT327</strain>
    </source>
</reference>
<dbReference type="SMART" id="SM00382">
    <property type="entry name" value="AAA"/>
    <property type="match status" value="1"/>
</dbReference>
<dbReference type="GO" id="GO:0016887">
    <property type="term" value="F:ATP hydrolysis activity"/>
    <property type="evidence" value="ECO:0007669"/>
    <property type="project" value="InterPro"/>
</dbReference>
<evidence type="ECO:0000256" key="2">
    <source>
        <dbReference type="ARBA" id="ARBA00022741"/>
    </source>
</evidence>
<evidence type="ECO:0000256" key="1">
    <source>
        <dbReference type="ARBA" id="ARBA00022448"/>
    </source>
</evidence>
<gene>
    <name evidence="5" type="ORF">GXP69_18780</name>
</gene>
<dbReference type="PROSITE" id="PS00211">
    <property type="entry name" value="ABC_TRANSPORTER_1"/>
    <property type="match status" value="1"/>
</dbReference>
<dbReference type="InterPro" id="IPR017871">
    <property type="entry name" value="ABC_transporter-like_CS"/>
</dbReference>
<dbReference type="EMBL" id="JAAGWD010000014">
    <property type="protein sequence ID" value="NEM99748.1"/>
    <property type="molecule type" value="Genomic_DNA"/>
</dbReference>
<organism evidence="5 6">
    <name type="scientific">Pontibacter burrus</name>
    <dbReference type="NCBI Taxonomy" id="2704466"/>
    <lineage>
        <taxon>Bacteria</taxon>
        <taxon>Pseudomonadati</taxon>
        <taxon>Bacteroidota</taxon>
        <taxon>Cytophagia</taxon>
        <taxon>Cytophagales</taxon>
        <taxon>Hymenobacteraceae</taxon>
        <taxon>Pontibacter</taxon>
    </lineage>
</organism>
<dbReference type="Proteomes" id="UP000474777">
    <property type="component" value="Unassembled WGS sequence"/>
</dbReference>
<dbReference type="InterPro" id="IPR027417">
    <property type="entry name" value="P-loop_NTPase"/>
</dbReference>
<dbReference type="PANTHER" id="PTHR42939">
    <property type="entry name" value="ABC TRANSPORTER ATP-BINDING PROTEIN ALBC-RELATED"/>
    <property type="match status" value="1"/>
</dbReference>
<dbReference type="PROSITE" id="PS50893">
    <property type="entry name" value="ABC_TRANSPORTER_2"/>
    <property type="match status" value="1"/>
</dbReference>
<feature type="domain" description="ABC transporter" evidence="4">
    <location>
        <begin position="2"/>
        <end position="209"/>
    </location>
</feature>
<sequence length="209" mass="22825">MVRIGNYSKSYNHRLVLQVPALELETGIYWLKGENGSGKTTFLKSVAGLLPFEGTIAVQGVSIKKNPINYRQLVSYAEAEPLYPTFLTGDDLLKFYRQTRKADSSQINTLAEALGVSNYSQHKIGAYSSGMAKKLSLVLAFTGAPKLILLDEPFITLDDHSQQILTNLIADVAQQGITFIISSHQPFEALLPVALAVANQTITPQPALC</sequence>
<comment type="caution">
    <text evidence="5">The sequence shown here is derived from an EMBL/GenBank/DDBJ whole genome shotgun (WGS) entry which is preliminary data.</text>
</comment>
<dbReference type="PANTHER" id="PTHR42939:SF1">
    <property type="entry name" value="ABC TRANSPORTER ATP-BINDING PROTEIN ALBC-RELATED"/>
    <property type="match status" value="1"/>
</dbReference>
<dbReference type="InterPro" id="IPR003439">
    <property type="entry name" value="ABC_transporter-like_ATP-bd"/>
</dbReference>
<name>A0A6B3M1P5_9BACT</name>
<proteinExistence type="predicted"/>
<keyword evidence="1" id="KW-0813">Transport</keyword>
<protein>
    <submittedName>
        <fullName evidence="5">ABC transporter ATP-binding protein</fullName>
    </submittedName>
</protein>
<dbReference type="InterPro" id="IPR051782">
    <property type="entry name" value="ABC_Transporter_VariousFunc"/>
</dbReference>
<keyword evidence="6" id="KW-1185">Reference proteome</keyword>
<keyword evidence="3 5" id="KW-0067">ATP-binding</keyword>
<dbReference type="RefSeq" id="WP_163917152.1">
    <property type="nucleotide sequence ID" value="NZ_JAAGWD010000014.1"/>
</dbReference>
<evidence type="ECO:0000313" key="6">
    <source>
        <dbReference type="Proteomes" id="UP000474777"/>
    </source>
</evidence>
<dbReference type="GO" id="GO:0005524">
    <property type="term" value="F:ATP binding"/>
    <property type="evidence" value="ECO:0007669"/>
    <property type="project" value="UniProtKB-KW"/>
</dbReference>